<evidence type="ECO:0000259" key="3">
    <source>
        <dbReference type="Pfam" id="PF03816"/>
    </source>
</evidence>
<dbReference type="EMBL" id="JAGGKP010000005">
    <property type="protein sequence ID" value="MBP1937375.1"/>
    <property type="molecule type" value="Genomic_DNA"/>
</dbReference>
<reference evidence="4 5" key="1">
    <citation type="submission" date="2021-03" db="EMBL/GenBank/DDBJ databases">
        <title>Genomic Encyclopedia of Type Strains, Phase IV (KMG-IV): sequencing the most valuable type-strain genomes for metagenomic binning, comparative biology and taxonomic classification.</title>
        <authorList>
            <person name="Goeker M."/>
        </authorList>
    </citation>
    <scope>NUCLEOTIDE SEQUENCE [LARGE SCALE GENOMIC DNA]</scope>
    <source>
        <strain evidence="4 5">DSM 23491</strain>
    </source>
</reference>
<evidence type="ECO:0000256" key="1">
    <source>
        <dbReference type="ARBA" id="ARBA00006068"/>
    </source>
</evidence>
<protein>
    <submittedName>
        <fullName evidence="4">LCP family protein required for cell wall assembly</fullName>
    </submittedName>
</protein>
<comment type="similarity">
    <text evidence="1">Belongs to the LytR/CpsA/Psr (LCP) family.</text>
</comment>
<dbReference type="InterPro" id="IPR050922">
    <property type="entry name" value="LytR/CpsA/Psr_CW_biosynth"/>
</dbReference>
<accession>A0ABS4H5L7</accession>
<dbReference type="NCBIfam" id="TIGR00350">
    <property type="entry name" value="lytR_cpsA_psr"/>
    <property type="match status" value="1"/>
</dbReference>
<dbReference type="PANTHER" id="PTHR33392:SF6">
    <property type="entry name" value="POLYISOPRENYL-TEICHOIC ACID--PEPTIDOGLYCAN TEICHOIC ACID TRANSFERASE TAGU"/>
    <property type="match status" value="1"/>
</dbReference>
<dbReference type="Gene3D" id="3.40.630.190">
    <property type="entry name" value="LCP protein"/>
    <property type="match status" value="1"/>
</dbReference>
<feature type="transmembrane region" description="Helical" evidence="2">
    <location>
        <begin position="7"/>
        <end position="27"/>
    </location>
</feature>
<keyword evidence="2" id="KW-0472">Membrane</keyword>
<dbReference type="PANTHER" id="PTHR33392">
    <property type="entry name" value="POLYISOPRENYL-TEICHOIC ACID--PEPTIDOGLYCAN TEICHOIC ACID TRANSFERASE TAGU"/>
    <property type="match status" value="1"/>
</dbReference>
<name>A0ABS4H5L7_9BACL</name>
<comment type="caution">
    <text evidence="4">The sequence shown here is derived from an EMBL/GenBank/DDBJ whole genome shotgun (WGS) entry which is preliminary data.</text>
</comment>
<evidence type="ECO:0000313" key="4">
    <source>
        <dbReference type="EMBL" id="MBP1937375.1"/>
    </source>
</evidence>
<dbReference type="InterPro" id="IPR004474">
    <property type="entry name" value="LytR_CpsA_psr"/>
</dbReference>
<gene>
    <name evidence="4" type="ORF">J2Z20_002270</name>
</gene>
<keyword evidence="2" id="KW-0812">Transmembrane</keyword>
<keyword evidence="5" id="KW-1185">Reference proteome</keyword>
<dbReference type="RefSeq" id="WP_209849709.1">
    <property type="nucleotide sequence ID" value="NZ_CBCRVE010000005.1"/>
</dbReference>
<evidence type="ECO:0000256" key="2">
    <source>
        <dbReference type="SAM" id="Phobius"/>
    </source>
</evidence>
<keyword evidence="2" id="KW-1133">Transmembrane helix</keyword>
<feature type="domain" description="Cell envelope-related transcriptional attenuator" evidence="3">
    <location>
        <begin position="94"/>
        <end position="236"/>
    </location>
</feature>
<evidence type="ECO:0000313" key="5">
    <source>
        <dbReference type="Proteomes" id="UP001519273"/>
    </source>
</evidence>
<sequence length="315" mass="36423">MKYWKRITILTLSVVIIGIWGYGFYLYQSVKSTANHIYEARKPTEIVVSIQEQKGTKLNQQGIKQETKRIDLKKRDPFTVLLMGVDERQGDRGRSDTLIVLAVNPEKGSILMFNIPRDTRTEITGHGTIDKINHAYAFGGVEMALDTVEHFLNYPINYYIKVNMEGFANMIDLIGGVQVDNAYTFKYEGYIFNKGELKLHGNEALAYSRMRYDDPRGDIGRNSRQREIIKQLLNNALQMNNMTQVDALLKQIRASVKTNISFDDMKTFLMDYRSDLKKLDTAEIQGNGRTIDGIWYYIVKDEERERIHELLNNQL</sequence>
<dbReference type="Proteomes" id="UP001519273">
    <property type="component" value="Unassembled WGS sequence"/>
</dbReference>
<proteinExistence type="inferred from homology"/>
<organism evidence="4 5">
    <name type="scientific">Paenibacillus sediminis</name>
    <dbReference type="NCBI Taxonomy" id="664909"/>
    <lineage>
        <taxon>Bacteria</taxon>
        <taxon>Bacillati</taxon>
        <taxon>Bacillota</taxon>
        <taxon>Bacilli</taxon>
        <taxon>Bacillales</taxon>
        <taxon>Paenibacillaceae</taxon>
        <taxon>Paenibacillus</taxon>
    </lineage>
</organism>
<dbReference type="Pfam" id="PF03816">
    <property type="entry name" value="LytR_cpsA_psr"/>
    <property type="match status" value="1"/>
</dbReference>